<protein>
    <submittedName>
        <fullName evidence="6">Flavin-dependent oxidoreductase, luciferase family (Includes alkanesulfonate monooxygenase SsuD and methylene tetrahydromethanopterin reductase)</fullName>
    </submittedName>
</protein>
<dbReference type="Pfam" id="PF00296">
    <property type="entry name" value="Bac_luciferase"/>
    <property type="match status" value="1"/>
</dbReference>
<dbReference type="GO" id="GO:0016705">
    <property type="term" value="F:oxidoreductase activity, acting on paired donors, with incorporation or reduction of molecular oxygen"/>
    <property type="evidence" value="ECO:0007669"/>
    <property type="project" value="InterPro"/>
</dbReference>
<sequence>MSGFLILEADGAGSHPAAWRASRTAPAAVLGPERLRDVALAAESAGFHALSYADGPLPEGADAQARLNALQRAAFVGPLTHAIGLLPEVDTVYTEPFHVATQLASLDYVSQGRGGWLLAASDDAREAAAVGRSVADGDRRRAEAGASVEANRRLWDSWEDDAVIKDVASGRYLDADRLHYADFQADLGDGEGYFVKGPSIIPRPLQGQLPVVAPADLVSGDGPLSPREVDAVLVSAPSLENLRTRLAGAREEFGLRSEGGPALIAALDVVLDARGLSAADRLAALDAATPWSSERARFAGAAEELAETLAELLGLADGVRLHPAVLDTDLPELSALTLPLLRSRNLLRPTAPGDAFRAVLGLERAVNRYSTEAARSVAAGTGAQA</sequence>
<evidence type="ECO:0000256" key="1">
    <source>
        <dbReference type="ARBA" id="ARBA00022630"/>
    </source>
</evidence>
<dbReference type="EMBL" id="FNSN01000003">
    <property type="protein sequence ID" value="SEB47836.1"/>
    <property type="molecule type" value="Genomic_DNA"/>
</dbReference>
<keyword evidence="7" id="KW-1185">Reference proteome</keyword>
<keyword evidence="3" id="KW-0560">Oxidoreductase</keyword>
<keyword evidence="2" id="KW-0288">FMN</keyword>
<dbReference type="STRING" id="156980.SAMN04489745_0292"/>
<dbReference type="SUPFAM" id="SSF51679">
    <property type="entry name" value="Bacterial luciferase-like"/>
    <property type="match status" value="1"/>
</dbReference>
<keyword evidence="1" id="KW-0285">Flavoprotein</keyword>
<dbReference type="InterPro" id="IPR051260">
    <property type="entry name" value="Diverse_substr_monoxygenases"/>
</dbReference>
<evidence type="ECO:0000256" key="2">
    <source>
        <dbReference type="ARBA" id="ARBA00022643"/>
    </source>
</evidence>
<reference evidence="6 7" key="1">
    <citation type="submission" date="2016-10" db="EMBL/GenBank/DDBJ databases">
        <authorList>
            <person name="de Groot N.N."/>
        </authorList>
    </citation>
    <scope>NUCLEOTIDE SEQUENCE [LARGE SCALE GENOMIC DNA]</scope>
    <source>
        <strain evidence="6 7">DSM 10495</strain>
    </source>
</reference>
<evidence type="ECO:0000313" key="6">
    <source>
        <dbReference type="EMBL" id="SEB47836.1"/>
    </source>
</evidence>
<gene>
    <name evidence="6" type="ORF">SAMN04489745_0292</name>
</gene>
<proteinExistence type="predicted"/>
<accession>A0A1H4JPJ8</accession>
<evidence type="ECO:0000256" key="4">
    <source>
        <dbReference type="ARBA" id="ARBA00023033"/>
    </source>
</evidence>
<name>A0A1H4JPJ8_9MICC</name>
<keyword evidence="4 6" id="KW-0503">Monooxygenase</keyword>
<dbReference type="PANTHER" id="PTHR30011">
    <property type="entry name" value="ALKANESULFONATE MONOOXYGENASE-RELATED"/>
    <property type="match status" value="1"/>
</dbReference>
<dbReference type="AlphaFoldDB" id="A0A1H4JPJ8"/>
<evidence type="ECO:0000259" key="5">
    <source>
        <dbReference type="Pfam" id="PF00296"/>
    </source>
</evidence>
<evidence type="ECO:0000313" key="7">
    <source>
        <dbReference type="Proteomes" id="UP000182652"/>
    </source>
</evidence>
<dbReference type="PANTHER" id="PTHR30011:SF16">
    <property type="entry name" value="C2H2 FINGER DOMAIN TRANSCRIPTION FACTOR (EUROFUNG)-RELATED"/>
    <property type="match status" value="1"/>
</dbReference>
<dbReference type="RefSeq" id="WP_066216503.1">
    <property type="nucleotide sequence ID" value="NZ_FNSN01000003.1"/>
</dbReference>
<dbReference type="Proteomes" id="UP000182652">
    <property type="component" value="Unassembled WGS sequence"/>
</dbReference>
<dbReference type="InterPro" id="IPR036661">
    <property type="entry name" value="Luciferase-like_sf"/>
</dbReference>
<evidence type="ECO:0000256" key="3">
    <source>
        <dbReference type="ARBA" id="ARBA00023002"/>
    </source>
</evidence>
<dbReference type="Gene3D" id="3.20.20.30">
    <property type="entry name" value="Luciferase-like domain"/>
    <property type="match status" value="1"/>
</dbReference>
<dbReference type="GO" id="GO:0004497">
    <property type="term" value="F:monooxygenase activity"/>
    <property type="evidence" value="ECO:0007669"/>
    <property type="project" value="UniProtKB-KW"/>
</dbReference>
<dbReference type="InterPro" id="IPR011251">
    <property type="entry name" value="Luciferase-like_dom"/>
</dbReference>
<feature type="domain" description="Luciferase-like" evidence="5">
    <location>
        <begin position="30"/>
        <end position="307"/>
    </location>
</feature>
<organism evidence="6 7">
    <name type="scientific">Arthrobacter woluwensis</name>
    <dbReference type="NCBI Taxonomy" id="156980"/>
    <lineage>
        <taxon>Bacteria</taxon>
        <taxon>Bacillati</taxon>
        <taxon>Actinomycetota</taxon>
        <taxon>Actinomycetes</taxon>
        <taxon>Micrococcales</taxon>
        <taxon>Micrococcaceae</taxon>
        <taxon>Arthrobacter</taxon>
    </lineage>
</organism>